<feature type="transmembrane region" description="Helical" evidence="8">
    <location>
        <begin position="435"/>
        <end position="454"/>
    </location>
</feature>
<sequence>MGTTARRASTIALLGATGLLYLWGLDESGWANAYYSAAAQAGAESWKAFFFGSLDAGNAITVDKTPLALWPMALSVRLFGLSSWSVLVPQALFGIASVYLVLRVVRRASGSQRLGLLAGAIMALTPVAALMFRYNNPDALLVLLLLGTAVATLRAIEESHRELGHPTRWLALGGALLGLAYLAKMLQAFLVAPPLVLAYLLFATGPVRRRLLDVGAAAAATLAAAGWWVLAVALWPVDARPWIGGSQHNSVLDLTLGYNGLGRLNGNEEGSIGSGHWGQTSLVRLLSPSNGGQAGWLLPTALVLLVAGLILVRHRPERAGVQAALTLFGSWLVLTALVFSLMRGIYHSYYAVALAPALAVVIALGGRELWQARDRAGWRHLLVAVVAGTGVWSFVLLARSPDFLPWLRWLVLAVALVAAALVAQPHHRAPRAAPLALGLSLVVGLTGPAAYSLATAALPHEGAVITAGPDGRGSDLPQAGERLAEALSSAPLLPDDAPPRDATTRELDHLAEQLGIDVYRTTYGPAGSLLHVSTPSHRLIRVLLSGRRDRRWLAATVGANAAAGFQLATGRPVMAIGGFNGTDPLPDLATFQLRVQRGEIGWFVGGGVLGPQTGGSQAARTITAWVAARYRPLRVDGVLLYDLTRPPEPLAR</sequence>
<evidence type="ECO:0000256" key="6">
    <source>
        <dbReference type="ARBA" id="ARBA00022989"/>
    </source>
</evidence>
<dbReference type="Pfam" id="PF13231">
    <property type="entry name" value="PMT_2"/>
    <property type="match status" value="1"/>
</dbReference>
<dbReference type="Proteomes" id="UP001501581">
    <property type="component" value="Unassembled WGS sequence"/>
</dbReference>
<feature type="transmembrane region" description="Helical" evidence="8">
    <location>
        <begin position="324"/>
        <end position="342"/>
    </location>
</feature>
<comment type="subcellular location">
    <subcellularLocation>
        <location evidence="1">Cell membrane</location>
        <topology evidence="1">Multi-pass membrane protein</topology>
    </subcellularLocation>
</comment>
<keyword evidence="4" id="KW-0808">Transferase</keyword>
<comment type="caution">
    <text evidence="11">The sequence shown here is derived from an EMBL/GenBank/DDBJ whole genome shotgun (WGS) entry which is preliminary data.</text>
</comment>
<evidence type="ECO:0000256" key="2">
    <source>
        <dbReference type="ARBA" id="ARBA00022475"/>
    </source>
</evidence>
<evidence type="ECO:0000256" key="3">
    <source>
        <dbReference type="ARBA" id="ARBA00022676"/>
    </source>
</evidence>
<dbReference type="InterPro" id="IPR050297">
    <property type="entry name" value="LipidA_mod_glycosyltrf_83"/>
</dbReference>
<organism evidence="11 12">
    <name type="scientific">Nocardioides dubius</name>
    <dbReference type="NCBI Taxonomy" id="317019"/>
    <lineage>
        <taxon>Bacteria</taxon>
        <taxon>Bacillati</taxon>
        <taxon>Actinomycetota</taxon>
        <taxon>Actinomycetes</taxon>
        <taxon>Propionibacteriales</taxon>
        <taxon>Nocardioidaceae</taxon>
        <taxon>Nocardioides</taxon>
    </lineage>
</organism>
<dbReference type="EMBL" id="BAAALG010000012">
    <property type="protein sequence ID" value="GAA1110225.1"/>
    <property type="molecule type" value="Genomic_DNA"/>
</dbReference>
<evidence type="ECO:0000256" key="4">
    <source>
        <dbReference type="ARBA" id="ARBA00022679"/>
    </source>
</evidence>
<keyword evidence="5 8" id="KW-0812">Transmembrane</keyword>
<accession>A0ABP4EJL0</accession>
<feature type="transmembrane region" description="Helical" evidence="8">
    <location>
        <begin position="348"/>
        <end position="366"/>
    </location>
</feature>
<feature type="domain" description="Putative mannosyltransferase YkcA/B-like C-terminal" evidence="10">
    <location>
        <begin position="539"/>
        <end position="628"/>
    </location>
</feature>
<dbReference type="Pfam" id="PF24878">
    <property type="entry name" value="YkcB_C"/>
    <property type="match status" value="1"/>
</dbReference>
<reference evidence="12" key="1">
    <citation type="journal article" date="2019" name="Int. J. Syst. Evol. Microbiol.">
        <title>The Global Catalogue of Microorganisms (GCM) 10K type strain sequencing project: providing services to taxonomists for standard genome sequencing and annotation.</title>
        <authorList>
            <consortium name="The Broad Institute Genomics Platform"/>
            <consortium name="The Broad Institute Genome Sequencing Center for Infectious Disease"/>
            <person name="Wu L."/>
            <person name="Ma J."/>
        </authorList>
    </citation>
    <scope>NUCLEOTIDE SEQUENCE [LARGE SCALE GENOMIC DNA]</scope>
    <source>
        <strain evidence="12">JCM 13008</strain>
    </source>
</reference>
<feature type="transmembrane region" description="Helical" evidence="8">
    <location>
        <begin position="81"/>
        <end position="102"/>
    </location>
</feature>
<evidence type="ECO:0000256" key="5">
    <source>
        <dbReference type="ARBA" id="ARBA00022692"/>
    </source>
</evidence>
<keyword evidence="12" id="KW-1185">Reference proteome</keyword>
<protein>
    <submittedName>
        <fullName evidence="11">Glycosyltransferase family 39 protein</fullName>
    </submittedName>
</protein>
<evidence type="ECO:0000256" key="8">
    <source>
        <dbReference type="SAM" id="Phobius"/>
    </source>
</evidence>
<proteinExistence type="predicted"/>
<dbReference type="InterPro" id="IPR038731">
    <property type="entry name" value="RgtA/B/C-like"/>
</dbReference>
<evidence type="ECO:0000259" key="9">
    <source>
        <dbReference type="Pfam" id="PF13231"/>
    </source>
</evidence>
<dbReference type="InterPro" id="IPR056785">
    <property type="entry name" value="YkcA/B-like_C"/>
</dbReference>
<evidence type="ECO:0000256" key="1">
    <source>
        <dbReference type="ARBA" id="ARBA00004651"/>
    </source>
</evidence>
<feature type="transmembrane region" description="Helical" evidence="8">
    <location>
        <begin position="189"/>
        <end position="207"/>
    </location>
</feature>
<gene>
    <name evidence="11" type="ORF">GCM10009668_33540</name>
</gene>
<feature type="transmembrane region" description="Helical" evidence="8">
    <location>
        <begin position="214"/>
        <end position="235"/>
    </location>
</feature>
<dbReference type="PANTHER" id="PTHR33908:SF3">
    <property type="entry name" value="UNDECAPRENYL PHOSPHATE-ALPHA-4-AMINO-4-DEOXY-L-ARABINOSE ARABINOSYL TRANSFERASE"/>
    <property type="match status" value="1"/>
</dbReference>
<evidence type="ECO:0000259" key="10">
    <source>
        <dbReference type="Pfam" id="PF24878"/>
    </source>
</evidence>
<keyword evidence="2" id="KW-1003">Cell membrane</keyword>
<feature type="transmembrane region" description="Helical" evidence="8">
    <location>
        <begin position="378"/>
        <end position="397"/>
    </location>
</feature>
<keyword evidence="6 8" id="KW-1133">Transmembrane helix</keyword>
<evidence type="ECO:0000256" key="7">
    <source>
        <dbReference type="ARBA" id="ARBA00023136"/>
    </source>
</evidence>
<keyword evidence="7 8" id="KW-0472">Membrane</keyword>
<feature type="domain" description="Glycosyltransferase RgtA/B/C/D-like" evidence="9">
    <location>
        <begin position="63"/>
        <end position="224"/>
    </location>
</feature>
<dbReference type="PANTHER" id="PTHR33908">
    <property type="entry name" value="MANNOSYLTRANSFERASE YKCB-RELATED"/>
    <property type="match status" value="1"/>
</dbReference>
<feature type="transmembrane region" description="Helical" evidence="8">
    <location>
        <begin position="114"/>
        <end position="133"/>
    </location>
</feature>
<keyword evidence="3" id="KW-0328">Glycosyltransferase</keyword>
<feature type="transmembrane region" description="Helical" evidence="8">
    <location>
        <begin position="403"/>
        <end position="423"/>
    </location>
</feature>
<name>A0ABP4EJL0_9ACTN</name>
<evidence type="ECO:0000313" key="11">
    <source>
        <dbReference type="EMBL" id="GAA1110225.1"/>
    </source>
</evidence>
<evidence type="ECO:0000313" key="12">
    <source>
        <dbReference type="Proteomes" id="UP001501581"/>
    </source>
</evidence>
<feature type="transmembrane region" description="Helical" evidence="8">
    <location>
        <begin position="294"/>
        <end position="312"/>
    </location>
</feature>
<dbReference type="RefSeq" id="WP_343996001.1">
    <property type="nucleotide sequence ID" value="NZ_BAAALG010000012.1"/>
</dbReference>